<dbReference type="SUPFAM" id="SSF63712">
    <property type="entry name" value="Nicotinic receptor ligand binding domain-like"/>
    <property type="match status" value="1"/>
</dbReference>
<name>A0A6J2U8W2_DROLE</name>
<feature type="transmembrane region" description="Helical" evidence="1">
    <location>
        <begin position="289"/>
        <end position="306"/>
    </location>
</feature>
<sequence length="308" mass="35542">MKIDLTIYLTLIHFEFRPTDGNFHFVGHLDVSWMHTKLKWNPTQYGNITHVLVGQNLVWVPDLELYNNAPNKMISMHKKGVITLAHDGRIDWMDTIDMSIFCTGNMQEYPLDSHSCNLTMGSWTYDGLDIDINKKGLNRSINFDQIDQTNMGYKVTNFTAMYVSTLYSCCTEPYITINYSIQLERNTNMVVIFRASAICVIVLGLLSSIESIELRQKILVAAIAYFTIFLHLQHFTKTIGQHSRITPSIVKFYAYSLVIITFTTIMSVRSKGRILSSERTIYFSLRGKRLSFIFAIALYFLCFLIYHV</sequence>
<evidence type="ECO:0000313" key="3">
    <source>
        <dbReference type="Proteomes" id="UP000504634"/>
    </source>
</evidence>
<dbReference type="PANTHER" id="PTHR18945">
    <property type="entry name" value="NEUROTRANSMITTER GATED ION CHANNEL"/>
    <property type="match status" value="1"/>
</dbReference>
<dbReference type="GO" id="GO:0004888">
    <property type="term" value="F:transmembrane signaling receptor activity"/>
    <property type="evidence" value="ECO:0007669"/>
    <property type="project" value="InterPro"/>
</dbReference>
<dbReference type="Proteomes" id="UP000504634">
    <property type="component" value="Unplaced"/>
</dbReference>
<keyword evidence="3" id="KW-1185">Reference proteome</keyword>
<dbReference type="Pfam" id="PF02931">
    <property type="entry name" value="Neur_chan_LBD"/>
    <property type="match status" value="1"/>
</dbReference>
<feature type="transmembrane region" description="Helical" evidence="1">
    <location>
        <begin position="248"/>
        <end position="268"/>
    </location>
</feature>
<evidence type="ECO:0000256" key="1">
    <source>
        <dbReference type="SAM" id="Phobius"/>
    </source>
</evidence>
<organism evidence="3 4">
    <name type="scientific">Drosophila lebanonensis</name>
    <name type="common">Fruit fly</name>
    <name type="synonym">Scaptodrosophila lebanonensis</name>
    <dbReference type="NCBI Taxonomy" id="7225"/>
    <lineage>
        <taxon>Eukaryota</taxon>
        <taxon>Metazoa</taxon>
        <taxon>Ecdysozoa</taxon>
        <taxon>Arthropoda</taxon>
        <taxon>Hexapoda</taxon>
        <taxon>Insecta</taxon>
        <taxon>Pterygota</taxon>
        <taxon>Neoptera</taxon>
        <taxon>Endopterygota</taxon>
        <taxon>Diptera</taxon>
        <taxon>Brachycera</taxon>
        <taxon>Muscomorpha</taxon>
        <taxon>Ephydroidea</taxon>
        <taxon>Drosophilidae</taxon>
        <taxon>Scaptodrosophila</taxon>
    </lineage>
</organism>
<accession>A0A6J2U8W2</accession>
<evidence type="ECO:0000259" key="2">
    <source>
        <dbReference type="Pfam" id="PF02931"/>
    </source>
</evidence>
<feature type="transmembrane region" description="Helical" evidence="1">
    <location>
        <begin position="218"/>
        <end position="236"/>
    </location>
</feature>
<keyword evidence="1" id="KW-0812">Transmembrane</keyword>
<dbReference type="InterPro" id="IPR006201">
    <property type="entry name" value="Neur_channel"/>
</dbReference>
<dbReference type="GO" id="GO:0016020">
    <property type="term" value="C:membrane"/>
    <property type="evidence" value="ECO:0007669"/>
    <property type="project" value="InterPro"/>
</dbReference>
<evidence type="ECO:0000313" key="4">
    <source>
        <dbReference type="RefSeq" id="XP_030383988.1"/>
    </source>
</evidence>
<dbReference type="Gene3D" id="2.70.170.10">
    <property type="entry name" value="Neurotransmitter-gated ion-channel ligand-binding domain"/>
    <property type="match status" value="1"/>
</dbReference>
<feature type="transmembrane region" description="Helical" evidence="1">
    <location>
        <begin position="189"/>
        <end position="206"/>
    </location>
</feature>
<dbReference type="OrthoDB" id="410315at2759"/>
<dbReference type="InterPro" id="IPR006202">
    <property type="entry name" value="Neur_chan_lig-bd"/>
</dbReference>
<keyword evidence="1" id="KW-0472">Membrane</keyword>
<reference evidence="4" key="1">
    <citation type="submission" date="2025-08" db="UniProtKB">
        <authorList>
            <consortium name="RefSeq"/>
        </authorList>
    </citation>
    <scope>IDENTIFICATION</scope>
    <source>
        <strain evidence="4">11010-0011.00</strain>
        <tissue evidence="4">Whole body</tissue>
    </source>
</reference>
<dbReference type="InterPro" id="IPR036734">
    <property type="entry name" value="Neur_chan_lig-bd_sf"/>
</dbReference>
<protein>
    <submittedName>
        <fullName evidence="4">Neuronal acetylcholine receptor subunit alpha-4-like</fullName>
    </submittedName>
</protein>
<dbReference type="AlphaFoldDB" id="A0A6J2U8W2"/>
<feature type="domain" description="Neurotransmitter-gated ion-channel ligand-binding" evidence="2">
    <location>
        <begin position="15"/>
        <end position="187"/>
    </location>
</feature>
<keyword evidence="1" id="KW-1133">Transmembrane helix</keyword>
<dbReference type="RefSeq" id="XP_030383988.1">
    <property type="nucleotide sequence ID" value="XM_030528128.1"/>
</dbReference>
<dbReference type="FunFam" id="2.70.170.10:FF:000028">
    <property type="entry name" value="AcetylCholine Receptor"/>
    <property type="match status" value="1"/>
</dbReference>
<gene>
    <name evidence="4" type="primary">LOC115631405</name>
</gene>
<proteinExistence type="predicted"/>
<dbReference type="GO" id="GO:0005230">
    <property type="term" value="F:extracellular ligand-gated monoatomic ion channel activity"/>
    <property type="evidence" value="ECO:0007669"/>
    <property type="project" value="InterPro"/>
</dbReference>
<dbReference type="GeneID" id="115631405"/>